<organism evidence="1 2">
    <name type="scientific">Drechslerella dactyloides</name>
    <name type="common">Nematode-trapping fungus</name>
    <name type="synonym">Arthrobotrys dactyloides</name>
    <dbReference type="NCBI Taxonomy" id="74499"/>
    <lineage>
        <taxon>Eukaryota</taxon>
        <taxon>Fungi</taxon>
        <taxon>Dikarya</taxon>
        <taxon>Ascomycota</taxon>
        <taxon>Pezizomycotina</taxon>
        <taxon>Orbiliomycetes</taxon>
        <taxon>Orbiliales</taxon>
        <taxon>Orbiliaceae</taxon>
        <taxon>Drechslerella</taxon>
    </lineage>
</organism>
<evidence type="ECO:0008006" key="3">
    <source>
        <dbReference type="Google" id="ProtNLM"/>
    </source>
</evidence>
<reference evidence="1" key="1">
    <citation type="submission" date="2023-01" db="EMBL/GenBank/DDBJ databases">
        <title>The chitinases involved in constricting ring structure development in the nematode-trapping fungus Drechslerella dactyloides.</title>
        <authorList>
            <person name="Wang R."/>
            <person name="Zhang L."/>
            <person name="Tang P."/>
            <person name="Li S."/>
            <person name="Liang L."/>
        </authorList>
    </citation>
    <scope>NUCLEOTIDE SEQUENCE</scope>
    <source>
        <strain evidence="1">YMF1.00031</strain>
    </source>
</reference>
<dbReference type="InterPro" id="IPR036047">
    <property type="entry name" value="F-box-like_dom_sf"/>
</dbReference>
<dbReference type="EMBL" id="JAQGDS010000002">
    <property type="protein sequence ID" value="KAJ6263480.1"/>
    <property type="molecule type" value="Genomic_DNA"/>
</dbReference>
<comment type="caution">
    <text evidence="1">The sequence shown here is derived from an EMBL/GenBank/DDBJ whole genome shotgun (WGS) entry which is preliminary data.</text>
</comment>
<dbReference type="AlphaFoldDB" id="A0AAD6J356"/>
<evidence type="ECO:0000313" key="1">
    <source>
        <dbReference type="EMBL" id="KAJ6263480.1"/>
    </source>
</evidence>
<accession>A0AAD6J356</accession>
<name>A0AAD6J356_DREDA</name>
<dbReference type="Proteomes" id="UP001221413">
    <property type="component" value="Unassembled WGS sequence"/>
</dbReference>
<dbReference type="SUPFAM" id="SSF81383">
    <property type="entry name" value="F-box domain"/>
    <property type="match status" value="1"/>
</dbReference>
<protein>
    <recommendedName>
        <fullName evidence="3">F-box domain-containing protein</fullName>
    </recommendedName>
</protein>
<dbReference type="CDD" id="cd09917">
    <property type="entry name" value="F-box_SF"/>
    <property type="match status" value="1"/>
</dbReference>
<evidence type="ECO:0000313" key="2">
    <source>
        <dbReference type="Proteomes" id="UP001221413"/>
    </source>
</evidence>
<proteinExistence type="predicted"/>
<gene>
    <name evidence="1" type="ORF">Dda_2044</name>
</gene>
<keyword evidence="2" id="KW-1185">Reference proteome</keyword>
<sequence length="259" mass="29963">MESAPTFPSVAPTAISSATTRVLNTYELLEYILKHIDGRELLSGARRVSRTWAAVIATSPILKWNTFRWDSSEIPRAVYEGQLQPRCRKYELAGYPWIGPAIDNFWKTMLGLPREEQTEDGLRRAFDKFIQRVPPVELYRPRFPGNHQLRFRFGLAGGWRQNELGTKEFFMLVDAEQMRLDKLLRLIFRHALSKDGIRGLGAAEVLWPLQWRKPGPPWQQYILEVDISVAGDLVGTKDIFQFIEKQCSLWIRVCGGRNW</sequence>